<keyword evidence="1" id="KW-0732">Signal</keyword>
<proteinExistence type="predicted"/>
<dbReference type="EMBL" id="JAADYS010000794">
    <property type="protein sequence ID" value="KAF4467074.1"/>
    <property type="molecule type" value="Genomic_DNA"/>
</dbReference>
<reference evidence="2 3" key="1">
    <citation type="submission" date="2020-01" db="EMBL/GenBank/DDBJ databases">
        <title>Identification and distribution of gene clusters putatively required for synthesis of sphingolipid metabolism inhibitors in phylogenetically diverse species of the filamentous fungus Fusarium.</title>
        <authorList>
            <person name="Kim H.-S."/>
            <person name="Busman M."/>
            <person name="Brown D.W."/>
            <person name="Divon H."/>
            <person name="Uhlig S."/>
            <person name="Proctor R.H."/>
        </authorList>
    </citation>
    <scope>NUCLEOTIDE SEQUENCE [LARGE SCALE GENOMIC DNA]</scope>
    <source>
        <strain evidence="2 3">NRRL 20459</strain>
    </source>
</reference>
<dbReference type="PROSITE" id="PS51257">
    <property type="entry name" value="PROKAR_LIPOPROTEIN"/>
    <property type="match status" value="1"/>
</dbReference>
<dbReference type="OrthoDB" id="5067687at2759"/>
<gene>
    <name evidence="2" type="ORF">FALBO_6065</name>
</gene>
<evidence type="ECO:0000256" key="1">
    <source>
        <dbReference type="SAM" id="SignalP"/>
    </source>
</evidence>
<protein>
    <submittedName>
        <fullName evidence="2">Extracellular membrane CFEM domain</fullName>
    </submittedName>
</protein>
<dbReference type="Proteomes" id="UP000554235">
    <property type="component" value="Unassembled WGS sequence"/>
</dbReference>
<keyword evidence="3" id="KW-1185">Reference proteome</keyword>
<dbReference type="AlphaFoldDB" id="A0A8H4LFL1"/>
<evidence type="ECO:0000313" key="2">
    <source>
        <dbReference type="EMBL" id="KAF4467074.1"/>
    </source>
</evidence>
<evidence type="ECO:0000313" key="3">
    <source>
        <dbReference type="Proteomes" id="UP000554235"/>
    </source>
</evidence>
<feature type="chain" id="PRO_5034866109" evidence="1">
    <location>
        <begin position="23"/>
        <end position="332"/>
    </location>
</feature>
<comment type="caution">
    <text evidence="2">The sequence shown here is derived from an EMBL/GenBank/DDBJ whole genome shotgun (WGS) entry which is preliminary data.</text>
</comment>
<feature type="signal peptide" evidence="1">
    <location>
        <begin position="1"/>
        <end position="22"/>
    </location>
</feature>
<name>A0A8H4LFL1_9HYPO</name>
<sequence length="332" mass="35986">MFRFRLIFHLACLASLSALATSQSCNTTGTYDSCCKSPSSDKKTVTFQGKEFRVHCDSVIAPDQSFQTSPADCANVCSSNADCVDAHWQPPTPPGRYGICEIKQIQGAPQSLALVWIDSADQSECKKDLGKCQDDLKKCKPGDPTCPGKLGECEKKLKNCKPGDPTCPGKLGECEGKLKNCDPTCPGKLGECEGKLKNCKPGDPTCPGKLKKCQENNRKYVKDKNKCVGALAKCKKKPPPKKNPGPFQCVNGKIENIGGARYRHICSQVQQRARSHQTMVPAADARDCARKCTQAGCKWIIFVNTSACYLSSFAWNSATKTAGSGMTVLERV</sequence>
<organism evidence="2 3">
    <name type="scientific">Fusarium albosuccineum</name>
    <dbReference type="NCBI Taxonomy" id="1237068"/>
    <lineage>
        <taxon>Eukaryota</taxon>
        <taxon>Fungi</taxon>
        <taxon>Dikarya</taxon>
        <taxon>Ascomycota</taxon>
        <taxon>Pezizomycotina</taxon>
        <taxon>Sordariomycetes</taxon>
        <taxon>Hypocreomycetidae</taxon>
        <taxon>Hypocreales</taxon>
        <taxon>Nectriaceae</taxon>
        <taxon>Fusarium</taxon>
        <taxon>Fusarium decemcellulare species complex</taxon>
    </lineage>
</organism>
<accession>A0A8H4LFL1</accession>